<evidence type="ECO:0000256" key="2">
    <source>
        <dbReference type="ARBA" id="ARBA00022679"/>
    </source>
</evidence>
<organism evidence="7 8">
    <name type="scientific">Peronospora matthiolae</name>
    <dbReference type="NCBI Taxonomy" id="2874970"/>
    <lineage>
        <taxon>Eukaryota</taxon>
        <taxon>Sar</taxon>
        <taxon>Stramenopiles</taxon>
        <taxon>Oomycota</taxon>
        <taxon>Peronosporomycetes</taxon>
        <taxon>Peronosporales</taxon>
        <taxon>Peronosporaceae</taxon>
        <taxon>Peronospora</taxon>
    </lineage>
</organism>
<accession>A0AAV1T6Z3</accession>
<name>A0AAV1T6Z3_9STRA</name>
<evidence type="ECO:0000256" key="3">
    <source>
        <dbReference type="ARBA" id="ARBA00022741"/>
    </source>
</evidence>
<evidence type="ECO:0000259" key="6">
    <source>
        <dbReference type="Pfam" id="PF05191"/>
    </source>
</evidence>
<evidence type="ECO:0000256" key="5">
    <source>
        <dbReference type="RuleBase" id="RU003330"/>
    </source>
</evidence>
<evidence type="ECO:0000313" key="7">
    <source>
        <dbReference type="EMBL" id="CAK7901448.1"/>
    </source>
</evidence>
<comment type="similarity">
    <text evidence="1 5">Belongs to the adenylate kinase family.</text>
</comment>
<dbReference type="InterPro" id="IPR027417">
    <property type="entry name" value="P-loop_NTPase"/>
</dbReference>
<evidence type="ECO:0000313" key="8">
    <source>
        <dbReference type="Proteomes" id="UP001162060"/>
    </source>
</evidence>
<dbReference type="Pfam" id="PF05191">
    <property type="entry name" value="ADK_lid"/>
    <property type="match status" value="1"/>
</dbReference>
<dbReference type="SUPFAM" id="SSF57774">
    <property type="entry name" value="Microbial and mitochondrial ADK, insert 'zinc finger' domain"/>
    <property type="match status" value="1"/>
</dbReference>
<dbReference type="PANTHER" id="PTHR23359">
    <property type="entry name" value="NUCLEOTIDE KINASE"/>
    <property type="match status" value="1"/>
</dbReference>
<dbReference type="InterPro" id="IPR036193">
    <property type="entry name" value="ADK_active_lid_dom_sf"/>
</dbReference>
<keyword evidence="4 5" id="KW-0418">Kinase</keyword>
<dbReference type="Gene3D" id="3.40.50.300">
    <property type="entry name" value="P-loop containing nucleotide triphosphate hydrolases"/>
    <property type="match status" value="1"/>
</dbReference>
<evidence type="ECO:0000256" key="4">
    <source>
        <dbReference type="ARBA" id="ARBA00022777"/>
    </source>
</evidence>
<dbReference type="PRINTS" id="PR00094">
    <property type="entry name" value="ADENYLTKNASE"/>
</dbReference>
<proteinExistence type="inferred from homology"/>
<sequence length="99" mass="10908">MESGALVTDEIVVGIIKDAIKSFECCRGFILDDFPRTVPDEKLTKENTSVDAVASGRSNHVKFAPSNVDGKDDITGELLLQRKDDNKVTLGSRLEDFHK</sequence>
<dbReference type="GO" id="GO:0004017">
    <property type="term" value="F:AMP kinase activity"/>
    <property type="evidence" value="ECO:0007669"/>
    <property type="project" value="InterPro"/>
</dbReference>
<dbReference type="EMBL" id="CAKLBY020000024">
    <property type="protein sequence ID" value="CAK7901448.1"/>
    <property type="molecule type" value="Genomic_DNA"/>
</dbReference>
<protein>
    <recommendedName>
        <fullName evidence="6">Adenylate kinase active site lid domain-containing protein</fullName>
    </recommendedName>
</protein>
<gene>
    <name evidence="7" type="ORF">PM001_LOCUS2272</name>
</gene>
<dbReference type="GO" id="GO:0005524">
    <property type="term" value="F:ATP binding"/>
    <property type="evidence" value="ECO:0007669"/>
    <property type="project" value="InterPro"/>
</dbReference>
<evidence type="ECO:0000256" key="1">
    <source>
        <dbReference type="ARBA" id="ARBA00007220"/>
    </source>
</evidence>
<feature type="domain" description="Adenylate kinase active site lid" evidence="6">
    <location>
        <begin position="54"/>
        <end position="84"/>
    </location>
</feature>
<dbReference type="InterPro" id="IPR000850">
    <property type="entry name" value="Adenylat/UMP-CMP_kin"/>
</dbReference>
<dbReference type="InterPro" id="IPR007862">
    <property type="entry name" value="Adenylate_kinase_lid-dom"/>
</dbReference>
<dbReference type="Pfam" id="PF00406">
    <property type="entry name" value="ADK"/>
    <property type="match status" value="1"/>
</dbReference>
<dbReference type="Proteomes" id="UP001162060">
    <property type="component" value="Unassembled WGS sequence"/>
</dbReference>
<keyword evidence="3" id="KW-0547">Nucleotide-binding</keyword>
<keyword evidence="2 5" id="KW-0808">Transferase</keyword>
<dbReference type="AlphaFoldDB" id="A0AAV1T6Z3"/>
<comment type="caution">
    <text evidence="7">The sequence shown here is derived from an EMBL/GenBank/DDBJ whole genome shotgun (WGS) entry which is preliminary data.</text>
</comment>
<reference evidence="7" key="1">
    <citation type="submission" date="2024-01" db="EMBL/GenBank/DDBJ databases">
        <authorList>
            <person name="Webb A."/>
        </authorList>
    </citation>
    <scope>NUCLEOTIDE SEQUENCE</scope>
    <source>
        <strain evidence="7">Pm1</strain>
    </source>
</reference>